<comment type="caution">
    <text evidence="2">The sequence shown here is derived from an EMBL/GenBank/DDBJ whole genome shotgun (WGS) entry which is preliminary data.</text>
</comment>
<evidence type="ECO:0000313" key="3">
    <source>
        <dbReference type="Proteomes" id="UP000676336"/>
    </source>
</evidence>
<dbReference type="GO" id="GO:0003676">
    <property type="term" value="F:nucleic acid binding"/>
    <property type="evidence" value="ECO:0007669"/>
    <property type="project" value="InterPro"/>
</dbReference>
<sequence>MGYKSYTAKRKPVRTLAQIKKRLKFAKEHQYWLKTNQSFNFIPRVQGGGGNVSVWGCISGGAHAPLLIYNEALPMFIHNAFNAGDHNWTYVQDNAPSHTSKYTMHWIKNNGIHLVKWPASSPDLNPIENLWDHIDKQLRKLKPTNVGQLQTMIEDRWLGITAKQCLTFVNSMPRRIKQ</sequence>
<accession>A0A8S2N5N4</accession>
<evidence type="ECO:0000259" key="1">
    <source>
        <dbReference type="Pfam" id="PF13358"/>
    </source>
</evidence>
<protein>
    <recommendedName>
        <fullName evidence="1">Tc1-like transposase DDE domain-containing protein</fullName>
    </recommendedName>
</protein>
<feature type="domain" description="Tc1-like transposase DDE" evidence="1">
    <location>
        <begin position="87"/>
        <end position="148"/>
    </location>
</feature>
<gene>
    <name evidence="2" type="ORF">SMN809_LOCUS10921</name>
</gene>
<dbReference type="AlphaFoldDB" id="A0A8S2N5N4"/>
<dbReference type="InterPro" id="IPR036397">
    <property type="entry name" value="RNaseH_sf"/>
</dbReference>
<dbReference type="Pfam" id="PF13358">
    <property type="entry name" value="DDE_3"/>
    <property type="match status" value="1"/>
</dbReference>
<name>A0A8S2N5N4_9BILA</name>
<evidence type="ECO:0000313" key="2">
    <source>
        <dbReference type="EMBL" id="CAF3982202.1"/>
    </source>
</evidence>
<dbReference type="InterPro" id="IPR038717">
    <property type="entry name" value="Tc1-like_DDE_dom"/>
</dbReference>
<dbReference type="Gene3D" id="3.30.420.10">
    <property type="entry name" value="Ribonuclease H-like superfamily/Ribonuclease H"/>
    <property type="match status" value="1"/>
</dbReference>
<dbReference type="EMBL" id="CAJOBI010003833">
    <property type="protein sequence ID" value="CAF3982202.1"/>
    <property type="molecule type" value="Genomic_DNA"/>
</dbReference>
<organism evidence="2 3">
    <name type="scientific">Rotaria magnacalcarata</name>
    <dbReference type="NCBI Taxonomy" id="392030"/>
    <lineage>
        <taxon>Eukaryota</taxon>
        <taxon>Metazoa</taxon>
        <taxon>Spiralia</taxon>
        <taxon>Gnathifera</taxon>
        <taxon>Rotifera</taxon>
        <taxon>Eurotatoria</taxon>
        <taxon>Bdelloidea</taxon>
        <taxon>Philodinida</taxon>
        <taxon>Philodinidae</taxon>
        <taxon>Rotaria</taxon>
    </lineage>
</organism>
<proteinExistence type="predicted"/>
<reference evidence="2" key="1">
    <citation type="submission" date="2021-02" db="EMBL/GenBank/DDBJ databases">
        <authorList>
            <person name="Nowell W R."/>
        </authorList>
    </citation>
    <scope>NUCLEOTIDE SEQUENCE</scope>
</reference>
<dbReference type="Proteomes" id="UP000676336">
    <property type="component" value="Unassembled WGS sequence"/>
</dbReference>